<dbReference type="AlphaFoldDB" id="A0A5C6DPE1"/>
<dbReference type="Proteomes" id="UP000315471">
    <property type="component" value="Unassembled WGS sequence"/>
</dbReference>
<name>A0A5C6DPE1_9BACT</name>
<proteinExistence type="predicted"/>
<sequence length="250" mass="28559">MSANSKPMASLGTMTATEKWLLDSIMDHGIITKETWVTPPLRRKWTANEMSSAMWSLTRRKIVVARPLHHGKTYFALSASTVHKLGLPENKGKELAESAKLRVYAQLLFFTAYDKTAKRLRRDELAVRIAEPTHGLPQGFYARARKKNFLGFTRVDTHLSTLPMRSAQTLRHDVFRFVSLPSVRERIKNKTFEFTWITATHTRADAVMRIFRGYDRIGKAPIRVIVMNELVPLVCSVQFADSLPFNPVET</sequence>
<organism evidence="1 2">
    <name type="scientific">Novipirellula aureliae</name>
    <dbReference type="NCBI Taxonomy" id="2527966"/>
    <lineage>
        <taxon>Bacteria</taxon>
        <taxon>Pseudomonadati</taxon>
        <taxon>Planctomycetota</taxon>
        <taxon>Planctomycetia</taxon>
        <taxon>Pirellulales</taxon>
        <taxon>Pirellulaceae</taxon>
        <taxon>Novipirellula</taxon>
    </lineage>
</organism>
<accession>A0A5C6DPE1</accession>
<dbReference type="EMBL" id="SJPY01000007">
    <property type="protein sequence ID" value="TWU37511.1"/>
    <property type="molecule type" value="Genomic_DNA"/>
</dbReference>
<protein>
    <submittedName>
        <fullName evidence="1">Uncharacterized protein</fullName>
    </submittedName>
</protein>
<evidence type="ECO:0000313" key="1">
    <source>
        <dbReference type="EMBL" id="TWU37511.1"/>
    </source>
</evidence>
<keyword evidence="2" id="KW-1185">Reference proteome</keyword>
<evidence type="ECO:0000313" key="2">
    <source>
        <dbReference type="Proteomes" id="UP000315471"/>
    </source>
</evidence>
<comment type="caution">
    <text evidence="1">The sequence shown here is derived from an EMBL/GenBank/DDBJ whole genome shotgun (WGS) entry which is preliminary data.</text>
</comment>
<reference evidence="1 2" key="1">
    <citation type="submission" date="2019-02" db="EMBL/GenBank/DDBJ databases">
        <title>Deep-cultivation of Planctomycetes and their phenomic and genomic characterization uncovers novel biology.</title>
        <authorList>
            <person name="Wiegand S."/>
            <person name="Jogler M."/>
            <person name="Boedeker C."/>
            <person name="Pinto D."/>
            <person name="Vollmers J."/>
            <person name="Rivas-Marin E."/>
            <person name="Kohn T."/>
            <person name="Peeters S.H."/>
            <person name="Heuer A."/>
            <person name="Rast P."/>
            <person name="Oberbeckmann S."/>
            <person name="Bunk B."/>
            <person name="Jeske O."/>
            <person name="Meyerdierks A."/>
            <person name="Storesund J.E."/>
            <person name="Kallscheuer N."/>
            <person name="Luecker S."/>
            <person name="Lage O.M."/>
            <person name="Pohl T."/>
            <person name="Merkel B.J."/>
            <person name="Hornburger P."/>
            <person name="Mueller R.-W."/>
            <person name="Bruemmer F."/>
            <person name="Labrenz M."/>
            <person name="Spormann A.M."/>
            <person name="Op Den Camp H."/>
            <person name="Overmann J."/>
            <person name="Amann R."/>
            <person name="Jetten M.S.M."/>
            <person name="Mascher T."/>
            <person name="Medema M.H."/>
            <person name="Devos D.P."/>
            <person name="Kaster A.-K."/>
            <person name="Ovreas L."/>
            <person name="Rohde M."/>
            <person name="Galperin M.Y."/>
            <person name="Jogler C."/>
        </authorList>
    </citation>
    <scope>NUCLEOTIDE SEQUENCE [LARGE SCALE GENOMIC DNA]</scope>
    <source>
        <strain evidence="1 2">Q31b</strain>
    </source>
</reference>
<gene>
    <name evidence="1" type="ORF">Q31b_42990</name>
</gene>